<proteinExistence type="predicted"/>
<dbReference type="Proteomes" id="UP000664480">
    <property type="component" value="Unassembled WGS sequence"/>
</dbReference>
<keyword evidence="2" id="KW-1185">Reference proteome</keyword>
<reference evidence="1 2" key="1">
    <citation type="submission" date="2021-03" db="EMBL/GenBank/DDBJ databases">
        <title>novel species isolated from a fishpond in China.</title>
        <authorList>
            <person name="Lu H."/>
            <person name="Cai Z."/>
        </authorList>
    </citation>
    <scope>NUCLEOTIDE SEQUENCE [LARGE SCALE GENOMIC DNA]</scope>
    <source>
        <strain evidence="1 2">YJ13C</strain>
    </source>
</reference>
<comment type="caution">
    <text evidence="1">The sequence shown here is derived from an EMBL/GenBank/DDBJ whole genome shotgun (WGS) entry which is preliminary data.</text>
</comment>
<protein>
    <recommendedName>
        <fullName evidence="3">CHAT domain-containing protein</fullName>
    </recommendedName>
</protein>
<dbReference type="RefSeq" id="WP_206586784.1">
    <property type="nucleotide sequence ID" value="NZ_JAFKCU010000002.1"/>
</dbReference>
<evidence type="ECO:0000313" key="1">
    <source>
        <dbReference type="EMBL" id="MBN7816151.1"/>
    </source>
</evidence>
<accession>A0ABS3CJ19</accession>
<evidence type="ECO:0008006" key="3">
    <source>
        <dbReference type="Google" id="ProtNLM"/>
    </source>
</evidence>
<name>A0ABS3CJ19_9BACT</name>
<organism evidence="1 2">
    <name type="scientific">Algoriphagus pacificus</name>
    <dbReference type="NCBI Taxonomy" id="2811234"/>
    <lineage>
        <taxon>Bacteria</taxon>
        <taxon>Pseudomonadati</taxon>
        <taxon>Bacteroidota</taxon>
        <taxon>Cytophagia</taxon>
        <taxon>Cytophagales</taxon>
        <taxon>Cyclobacteriaceae</taxon>
        <taxon>Algoriphagus</taxon>
    </lineage>
</organism>
<dbReference type="EMBL" id="JAFKCU010000002">
    <property type="protein sequence ID" value="MBN7816151.1"/>
    <property type="molecule type" value="Genomic_DNA"/>
</dbReference>
<sequence>MNYAIIIPESWLDDLMKSKAGWINFPSSCFFIYHQELDLTRLKANPSIKLQLSENNIAAVLWILPRKFSDKKHQKKWPKLIQKSKSQVFVNSLIFADSWNDCSILFEQYFNSVDKYYNRTSVSCQYEPAYTTLLGDWDKSGALSFHPGDFFKEEFLEEIKRMSGNWVYFGHGEGDRLRGYGHLEKLELLQNGPSKPLNSTLWFTCSTLQEKKGSSLAFSWFSENNTFCLLASAHKVKTVENQAISSSWLDVILNEKELTIADILLKIYSKAPDFFSPILNQYQLLGFPWVKMGI</sequence>
<evidence type="ECO:0000313" key="2">
    <source>
        <dbReference type="Proteomes" id="UP000664480"/>
    </source>
</evidence>
<gene>
    <name evidence="1" type="ORF">J0A69_11955</name>
</gene>